<keyword evidence="3" id="KW-1185">Reference proteome</keyword>
<feature type="compositionally biased region" description="Basic residues" evidence="1">
    <location>
        <begin position="15"/>
        <end position="27"/>
    </location>
</feature>
<name>K5WHJ1_PHACS</name>
<dbReference type="HOGENOM" id="CLU_3069435_0_0_1"/>
<proteinExistence type="predicted"/>
<accession>K5WHJ1</accession>
<evidence type="ECO:0000313" key="3">
    <source>
        <dbReference type="Proteomes" id="UP000008370"/>
    </source>
</evidence>
<sequence>MSSTTQAETQLVAGKKPKKLKPARKQVKPGEVEKKEAPQTGKEYSAYTRYRNE</sequence>
<reference evidence="2 3" key="1">
    <citation type="journal article" date="2012" name="BMC Genomics">
        <title>Comparative genomics of the white-rot fungi, Phanerochaete carnosa and P. chrysosporium, to elucidate the genetic basis of the distinct wood types they colonize.</title>
        <authorList>
            <person name="Suzuki H."/>
            <person name="MacDonald J."/>
            <person name="Syed K."/>
            <person name="Salamov A."/>
            <person name="Hori C."/>
            <person name="Aerts A."/>
            <person name="Henrissat B."/>
            <person name="Wiebenga A."/>
            <person name="vanKuyk P.A."/>
            <person name="Barry K."/>
            <person name="Lindquist E."/>
            <person name="LaButti K."/>
            <person name="Lapidus A."/>
            <person name="Lucas S."/>
            <person name="Coutinho P."/>
            <person name="Gong Y."/>
            <person name="Samejima M."/>
            <person name="Mahadevan R."/>
            <person name="Abou-Zaid M."/>
            <person name="de Vries R.P."/>
            <person name="Igarashi K."/>
            <person name="Yadav J.S."/>
            <person name="Grigoriev I.V."/>
            <person name="Master E.R."/>
        </authorList>
    </citation>
    <scope>NUCLEOTIDE SEQUENCE [LARGE SCALE GENOMIC DNA]</scope>
    <source>
        <strain evidence="2 3">HHB-10118-sp</strain>
    </source>
</reference>
<protein>
    <submittedName>
        <fullName evidence="2">Uncharacterized protein</fullName>
    </submittedName>
</protein>
<feature type="region of interest" description="Disordered" evidence="1">
    <location>
        <begin position="1"/>
        <end position="53"/>
    </location>
</feature>
<dbReference type="AlphaFoldDB" id="K5WHJ1"/>
<organism evidence="2 3">
    <name type="scientific">Phanerochaete carnosa (strain HHB-10118-sp)</name>
    <name type="common">White-rot fungus</name>
    <name type="synonym">Peniophora carnosa</name>
    <dbReference type="NCBI Taxonomy" id="650164"/>
    <lineage>
        <taxon>Eukaryota</taxon>
        <taxon>Fungi</taxon>
        <taxon>Dikarya</taxon>
        <taxon>Basidiomycota</taxon>
        <taxon>Agaricomycotina</taxon>
        <taxon>Agaricomycetes</taxon>
        <taxon>Polyporales</taxon>
        <taxon>Phanerochaetaceae</taxon>
        <taxon>Phanerochaete</taxon>
    </lineage>
</organism>
<dbReference type="EMBL" id="JH930470">
    <property type="protein sequence ID" value="EKM58584.1"/>
    <property type="molecule type" value="Genomic_DNA"/>
</dbReference>
<dbReference type="Proteomes" id="UP000008370">
    <property type="component" value="Unassembled WGS sequence"/>
</dbReference>
<evidence type="ECO:0000313" key="2">
    <source>
        <dbReference type="EMBL" id="EKM58584.1"/>
    </source>
</evidence>
<dbReference type="InParanoid" id="K5WHJ1"/>
<dbReference type="KEGG" id="pco:PHACADRAFT_253040"/>
<dbReference type="RefSeq" id="XP_007393892.1">
    <property type="nucleotide sequence ID" value="XM_007393830.1"/>
</dbReference>
<dbReference type="GeneID" id="18915651"/>
<gene>
    <name evidence="2" type="ORF">PHACADRAFT_253040</name>
</gene>
<dbReference type="STRING" id="650164.K5WHJ1"/>
<evidence type="ECO:0000256" key="1">
    <source>
        <dbReference type="SAM" id="MobiDB-lite"/>
    </source>
</evidence>
<feature type="compositionally biased region" description="Basic and acidic residues" evidence="1">
    <location>
        <begin position="28"/>
        <end position="37"/>
    </location>
</feature>